<accession>A0ABQ0LTA2</accession>
<reference evidence="2" key="1">
    <citation type="submission" date="2014-09" db="EMBL/GenBank/DDBJ databases">
        <title>Genome sequence of the luminous mushroom Mycena chlorophos for searching fungal bioluminescence genes.</title>
        <authorList>
            <person name="Tanaka Y."/>
            <person name="Kasuga D."/>
            <person name="Oba Y."/>
            <person name="Hase S."/>
            <person name="Sato K."/>
            <person name="Oba Y."/>
            <person name="Sakakibara Y."/>
        </authorList>
    </citation>
    <scope>NUCLEOTIDE SEQUENCE</scope>
</reference>
<organism evidence="2 3">
    <name type="scientific">Mycena chlorophos</name>
    <name type="common">Agaric fungus</name>
    <name type="synonym">Agaricus chlorophos</name>
    <dbReference type="NCBI Taxonomy" id="658473"/>
    <lineage>
        <taxon>Eukaryota</taxon>
        <taxon>Fungi</taxon>
        <taxon>Dikarya</taxon>
        <taxon>Basidiomycota</taxon>
        <taxon>Agaricomycotina</taxon>
        <taxon>Agaricomycetes</taxon>
        <taxon>Agaricomycetidae</taxon>
        <taxon>Agaricales</taxon>
        <taxon>Marasmiineae</taxon>
        <taxon>Mycenaceae</taxon>
        <taxon>Mycena</taxon>
    </lineage>
</organism>
<evidence type="ECO:0000313" key="2">
    <source>
        <dbReference type="EMBL" id="GAT54302.1"/>
    </source>
</evidence>
<feature type="chain" id="PRO_5046061671" evidence="1">
    <location>
        <begin position="27"/>
        <end position="81"/>
    </location>
</feature>
<sequence>MVSPTPALVILVVLISGLFNARGVAARPQAFEISAVFNSAETGTSESDEVEPLGIAAAVAAPEGDYINVLNGTGRGNPMGG</sequence>
<proteinExistence type="predicted"/>
<name>A0ABQ0LTA2_MYCCL</name>
<evidence type="ECO:0000256" key="1">
    <source>
        <dbReference type="SAM" id="SignalP"/>
    </source>
</evidence>
<gene>
    <name evidence="2" type="ORF">MCHLO_11168</name>
</gene>
<keyword evidence="3" id="KW-1185">Reference proteome</keyword>
<dbReference type="EMBL" id="DF848606">
    <property type="protein sequence ID" value="GAT54302.1"/>
    <property type="molecule type" value="Genomic_DNA"/>
</dbReference>
<feature type="signal peptide" evidence="1">
    <location>
        <begin position="1"/>
        <end position="26"/>
    </location>
</feature>
<dbReference type="Proteomes" id="UP000815677">
    <property type="component" value="Unassembled WGS sequence"/>
</dbReference>
<protein>
    <submittedName>
        <fullName evidence="2">Uncharacterized protein</fullName>
    </submittedName>
</protein>
<keyword evidence="1" id="KW-0732">Signal</keyword>
<evidence type="ECO:0000313" key="3">
    <source>
        <dbReference type="Proteomes" id="UP000815677"/>
    </source>
</evidence>